<keyword evidence="6" id="KW-1185">Reference proteome</keyword>
<name>A0A0D4CKM3_LIMMU</name>
<dbReference type="PROSITE" id="PS01124">
    <property type="entry name" value="HTH_ARAC_FAMILY_2"/>
    <property type="match status" value="1"/>
</dbReference>
<dbReference type="GO" id="GO:0005829">
    <property type="term" value="C:cytosol"/>
    <property type="evidence" value="ECO:0007669"/>
    <property type="project" value="TreeGrafter"/>
</dbReference>
<dbReference type="GO" id="GO:0003700">
    <property type="term" value="F:DNA-binding transcription factor activity"/>
    <property type="evidence" value="ECO:0007669"/>
    <property type="project" value="InterPro"/>
</dbReference>
<dbReference type="InterPro" id="IPR018060">
    <property type="entry name" value="HTH_AraC"/>
</dbReference>
<proteinExistence type="predicted"/>
<dbReference type="EMBL" id="CP011013">
    <property type="protein sequence ID" value="AJT50658.1"/>
    <property type="molecule type" value="Genomic_DNA"/>
</dbReference>
<dbReference type="KEGG" id="lmu:LBLM1_06265"/>
<reference evidence="5 6" key="1">
    <citation type="journal article" date="2012" name="J. Bacteriol.">
        <title>Genome sequence of Lactobacillus mucosae LM1, isolated from piglet feces.</title>
        <authorList>
            <person name="Lee J.H."/>
            <person name="Valeriano V.D."/>
            <person name="Shin Y.R."/>
            <person name="Chae J.P."/>
            <person name="Kim G.B."/>
            <person name="Ham J.S."/>
            <person name="Chun J."/>
            <person name="Kang D.K."/>
        </authorList>
    </citation>
    <scope>NUCLEOTIDE SEQUENCE [LARGE SCALE GENOMIC DNA]</scope>
    <source>
        <strain evidence="5 6">LM1</strain>
    </source>
</reference>
<dbReference type="STRING" id="1130798.LBLM1_06265"/>
<dbReference type="InterPro" id="IPR032687">
    <property type="entry name" value="AraC-type_N"/>
</dbReference>
<dbReference type="RefSeq" id="WP_045025362.1">
    <property type="nucleotide sequence ID" value="NZ_CP011013.1"/>
</dbReference>
<dbReference type="Pfam" id="PF12833">
    <property type="entry name" value="HTH_18"/>
    <property type="match status" value="1"/>
</dbReference>
<gene>
    <name evidence="5" type="ORF">LBLM1_06265</name>
</gene>
<dbReference type="HOGENOM" id="CLU_047522_1_1_9"/>
<dbReference type="SUPFAM" id="SSF46689">
    <property type="entry name" value="Homeodomain-like"/>
    <property type="match status" value="1"/>
</dbReference>
<dbReference type="AlphaFoldDB" id="A0A0D4CKM3"/>
<feature type="domain" description="HTH araC/xylS-type" evidence="4">
    <location>
        <begin position="227"/>
        <end position="325"/>
    </location>
</feature>
<dbReference type="Gene3D" id="1.10.10.60">
    <property type="entry name" value="Homeodomain-like"/>
    <property type="match status" value="1"/>
</dbReference>
<evidence type="ECO:0000256" key="1">
    <source>
        <dbReference type="ARBA" id="ARBA00023015"/>
    </source>
</evidence>
<dbReference type="PANTHER" id="PTHR47894">
    <property type="entry name" value="HTH-TYPE TRANSCRIPTIONAL REGULATOR GADX"/>
    <property type="match status" value="1"/>
</dbReference>
<evidence type="ECO:0000256" key="2">
    <source>
        <dbReference type="ARBA" id="ARBA00023125"/>
    </source>
</evidence>
<keyword evidence="3" id="KW-0804">Transcription</keyword>
<sequence length="335" mass="37861">MNYFLIDGRYDDLLRHYGLDSQAVLRQAELPADTLNHDRITMKEEQYYRFMQAIDELKTMDDLAVKMATADQIETFSPPIFAAYCSHNGEQCINRLAEYKKLIGPMTYQITSSADQVTVELLPGDASLKIPAFLAVAEWAFLIGLLRRATKQEVTPVKVVLNAAKPNSALAELAGIKLESGSANQISFSKADLQRPFISYNAAMWNYFEPELTKRLADLEIDDSASARVRSALAELLPSGETTIDDVARELGISKRTLQRKLKEEKTTFQKQLNSTRESLAVHYLINTDITTNEIAFLLGYQELNSFLRAFSLWTGKSVSEYRRQHQNQSKANRS</sequence>
<evidence type="ECO:0000256" key="3">
    <source>
        <dbReference type="ARBA" id="ARBA00023163"/>
    </source>
</evidence>
<organism evidence="5 6">
    <name type="scientific">Limosilactobacillus mucosae LM1</name>
    <dbReference type="NCBI Taxonomy" id="1130798"/>
    <lineage>
        <taxon>Bacteria</taxon>
        <taxon>Bacillati</taxon>
        <taxon>Bacillota</taxon>
        <taxon>Bacilli</taxon>
        <taxon>Lactobacillales</taxon>
        <taxon>Lactobacillaceae</taxon>
        <taxon>Limosilactobacillus</taxon>
    </lineage>
</organism>
<protein>
    <submittedName>
        <fullName evidence="5">AraC family transcriptional regulator</fullName>
    </submittedName>
</protein>
<accession>A0A0D4CKM3</accession>
<dbReference type="PANTHER" id="PTHR47894:SF1">
    <property type="entry name" value="HTH-TYPE TRANSCRIPTIONAL REGULATOR VQSM"/>
    <property type="match status" value="1"/>
</dbReference>
<evidence type="ECO:0000259" key="4">
    <source>
        <dbReference type="PROSITE" id="PS01124"/>
    </source>
</evidence>
<dbReference type="InterPro" id="IPR009057">
    <property type="entry name" value="Homeodomain-like_sf"/>
</dbReference>
<keyword evidence="1" id="KW-0805">Transcription regulation</keyword>
<dbReference type="Pfam" id="PF12625">
    <property type="entry name" value="Arabinose_bd"/>
    <property type="match status" value="1"/>
</dbReference>
<dbReference type="OrthoDB" id="5582699at2"/>
<keyword evidence="2" id="KW-0238">DNA-binding</keyword>
<dbReference type="Proteomes" id="UP000003645">
    <property type="component" value="Chromosome"/>
</dbReference>
<dbReference type="GO" id="GO:0000976">
    <property type="term" value="F:transcription cis-regulatory region binding"/>
    <property type="evidence" value="ECO:0007669"/>
    <property type="project" value="TreeGrafter"/>
</dbReference>
<evidence type="ECO:0000313" key="6">
    <source>
        <dbReference type="Proteomes" id="UP000003645"/>
    </source>
</evidence>
<evidence type="ECO:0000313" key="5">
    <source>
        <dbReference type="EMBL" id="AJT50658.1"/>
    </source>
</evidence>
<dbReference type="SMART" id="SM00342">
    <property type="entry name" value="HTH_ARAC"/>
    <property type="match status" value="1"/>
</dbReference>